<dbReference type="InterPro" id="IPR019451">
    <property type="entry name" value="Rtp1_C1"/>
</dbReference>
<dbReference type="RefSeq" id="XP_052758634.1">
    <property type="nucleotide sequence ID" value="XM_052902674.1"/>
</dbReference>
<dbReference type="PANTHER" id="PTHR20959">
    <property type="entry name" value="TRANSPORT AND GOLGI ORGANIZATION PROTEIN 6 FAMILY MEMBER"/>
    <property type="match status" value="1"/>
</dbReference>
<reference evidence="7" key="1">
    <citation type="submission" date="2025-08" db="UniProtKB">
        <authorList>
            <consortium name="RefSeq"/>
        </authorList>
    </citation>
    <scope>IDENTIFICATION</scope>
    <source>
        <tissue evidence="7">Whole larvae</tissue>
    </source>
</reference>
<sequence>MTAVDHVFAQLIKLTHEDGQREYLAVLFTDMKENTNGIIDNQINGYDRLSSFLNKIIKEIDNLSVELNRDDTILISVRNQKLLRTSFQLITSLGISPCLILGLGISLSKRCTSSTLLPTLMLNDEQKYEMLTKCTDFFSRSYKIPVLKNIIMSLHLSDYLAALIQLAFAPLKKPGSYANFTMTNDMYNRLVVDRQKYVQIYEHLVCNCFQPLLMKELLVLQSVKEPYPPTFVKKTIAKEMSRRLLVPGGLLSLIRCFIESYNIDTGYEWRKIDMISKIVSGKHGPGTEENYLNNICNQIMQILSLNNTHYLSTATACTLSLKQKYPESIQVNMLIKEIFHVFDYDSLVSKSNLPGTVLLSPQEIERKVNLLYASFCTTRLDCSSVFLLPNLYVLFLLGVKNTKNEELNVKLKDIILKSIEHLNKNEITSLIHDFLFGKNNSSILIEEYDAGLTIKYVTSQKEYANENALMYFINIFKASSEDRFIHCVFESLLQLLIELSIKRQTKPKKDLLCIEDDPILLDTVDAKYAITLQFLSEICALPKIVSSLKTNPSIVLNFIEHFIVKNCDTSNEECITIALVLLNTILSNSNKTEYLEKTLSGLIPVLKVMSRNKASYNNILCEEALTLLTSKDVDKSETEFSKAMSDVFDDLLPVRTHGMIALTKLINAKDPEAISKKHYLFCLFQEHLKDSDSYIYLYAINGIAALGTHCTEDVLHVLCKEFLEISYDNTLQNKDNQNKAAELRMKIGDIIVKVIKKLGDMAVVHKTLLLNTILCGCRDDDPLIRTSALSNLAEIALVLHYRIGSIIYEVLHCIWSILETDKAIECRRAAVMVIASLLKGLGKEILIELKENLLPIYRTLKALYRDNNEDQVLRLHAQLALEELNDIVKEFIFPEVKFDKQIFILDSNT</sequence>
<comment type="similarity">
    <text evidence="1">Belongs to the Tango6 family.</text>
</comment>
<protein>
    <submittedName>
        <fullName evidence="7">Transport and Golgi organization protein 6</fullName>
    </submittedName>
</protein>
<dbReference type="Pfam" id="PF23565">
    <property type="entry name" value="ARM_TANGO6"/>
    <property type="match status" value="1"/>
</dbReference>
<dbReference type="Gene3D" id="1.25.10.10">
    <property type="entry name" value="Leucine-rich Repeat Variant"/>
    <property type="match status" value="1"/>
</dbReference>
<dbReference type="InterPro" id="IPR057347">
    <property type="entry name" value="TANGO6_N"/>
</dbReference>
<dbReference type="InterPro" id="IPR011989">
    <property type="entry name" value="ARM-like"/>
</dbReference>
<proteinExistence type="inferred from homology"/>
<evidence type="ECO:0000259" key="3">
    <source>
        <dbReference type="Pfam" id="PF10363"/>
    </source>
</evidence>
<dbReference type="GeneID" id="113516819"/>
<evidence type="ECO:0000259" key="2">
    <source>
        <dbReference type="Pfam" id="PF10304"/>
    </source>
</evidence>
<dbReference type="SUPFAM" id="SSF48371">
    <property type="entry name" value="ARM repeat"/>
    <property type="match status" value="1"/>
</dbReference>
<gene>
    <name evidence="7" type="primary">LOC113516819</name>
</gene>
<feature type="domain" description="RNA polymerase II assembly factor Rtp1 C-terminal" evidence="2">
    <location>
        <begin position="852"/>
        <end position="886"/>
    </location>
</feature>
<dbReference type="Pfam" id="PF10304">
    <property type="entry name" value="RTP1_C2"/>
    <property type="match status" value="1"/>
</dbReference>
<evidence type="ECO:0000259" key="5">
    <source>
        <dbReference type="Pfam" id="PF25267"/>
    </source>
</evidence>
<feature type="domain" description="TANGO6 HEAT repeat" evidence="4">
    <location>
        <begin position="244"/>
        <end position="440"/>
    </location>
</feature>
<feature type="domain" description="RNA polymerase II assembly factor Rtp1 C-terminal" evidence="3">
    <location>
        <begin position="640"/>
        <end position="761"/>
    </location>
</feature>
<evidence type="ECO:0000313" key="7">
    <source>
        <dbReference type="RefSeq" id="XP_052758634.1"/>
    </source>
</evidence>
<evidence type="ECO:0000313" key="6">
    <source>
        <dbReference type="Proteomes" id="UP001652740"/>
    </source>
</evidence>
<dbReference type="InterPro" id="IPR039600">
    <property type="entry name" value="TANGO6/Rtp1"/>
</dbReference>
<dbReference type="Pfam" id="PF25267">
    <property type="entry name" value="TANGO6_N"/>
    <property type="match status" value="1"/>
</dbReference>
<name>A0ABM3N504_GALME</name>
<dbReference type="InterPro" id="IPR057407">
    <property type="entry name" value="HEAT_TANGO6"/>
</dbReference>
<dbReference type="InterPro" id="IPR019414">
    <property type="entry name" value="Rtp1_C2"/>
</dbReference>
<dbReference type="PANTHER" id="PTHR20959:SF1">
    <property type="entry name" value="TRANSPORT AND GOLGI ORGANIZATION PROTEIN 6 HOMOLOG"/>
    <property type="match status" value="1"/>
</dbReference>
<accession>A0ABM3N504</accession>
<feature type="domain" description="TANGO6 N-terminal" evidence="5">
    <location>
        <begin position="75"/>
        <end position="223"/>
    </location>
</feature>
<keyword evidence="6" id="KW-1185">Reference proteome</keyword>
<organism evidence="6 7">
    <name type="scientific">Galleria mellonella</name>
    <name type="common">Greater wax moth</name>
    <dbReference type="NCBI Taxonomy" id="7137"/>
    <lineage>
        <taxon>Eukaryota</taxon>
        <taxon>Metazoa</taxon>
        <taxon>Ecdysozoa</taxon>
        <taxon>Arthropoda</taxon>
        <taxon>Hexapoda</taxon>
        <taxon>Insecta</taxon>
        <taxon>Pterygota</taxon>
        <taxon>Neoptera</taxon>
        <taxon>Endopterygota</taxon>
        <taxon>Lepidoptera</taxon>
        <taxon>Glossata</taxon>
        <taxon>Ditrysia</taxon>
        <taxon>Pyraloidea</taxon>
        <taxon>Pyralidae</taxon>
        <taxon>Galleriinae</taxon>
        <taxon>Galleria</taxon>
    </lineage>
</organism>
<dbReference type="Pfam" id="PF10363">
    <property type="entry name" value="RTP1_C1"/>
    <property type="match status" value="1"/>
</dbReference>
<evidence type="ECO:0000259" key="4">
    <source>
        <dbReference type="Pfam" id="PF23565"/>
    </source>
</evidence>
<dbReference type="Proteomes" id="UP001652740">
    <property type="component" value="Unplaced"/>
</dbReference>
<evidence type="ECO:0000256" key="1">
    <source>
        <dbReference type="ARBA" id="ARBA00005724"/>
    </source>
</evidence>
<dbReference type="InterPro" id="IPR016024">
    <property type="entry name" value="ARM-type_fold"/>
</dbReference>